<accession>A0AAV3QD70</accession>
<name>A0AAV3QD70_LITER</name>
<sequence>MVCKFGWMIPLFKDLLISKKGSELKLSVYLLSHRSKPFGTLKRSSRKSVSNYTNPRSNRGVESILLGLR</sequence>
<protein>
    <submittedName>
        <fullName evidence="1">Uncharacterized protein</fullName>
    </submittedName>
</protein>
<dbReference type="EMBL" id="BAABME010020686">
    <property type="protein sequence ID" value="GAA0161143.1"/>
    <property type="molecule type" value="Genomic_DNA"/>
</dbReference>
<proteinExistence type="predicted"/>
<gene>
    <name evidence="1" type="ORF">LIER_39174</name>
</gene>
<dbReference type="AlphaFoldDB" id="A0AAV3QD70"/>
<evidence type="ECO:0000313" key="2">
    <source>
        <dbReference type="Proteomes" id="UP001454036"/>
    </source>
</evidence>
<organism evidence="1 2">
    <name type="scientific">Lithospermum erythrorhizon</name>
    <name type="common">Purple gromwell</name>
    <name type="synonym">Lithospermum officinale var. erythrorhizon</name>
    <dbReference type="NCBI Taxonomy" id="34254"/>
    <lineage>
        <taxon>Eukaryota</taxon>
        <taxon>Viridiplantae</taxon>
        <taxon>Streptophyta</taxon>
        <taxon>Embryophyta</taxon>
        <taxon>Tracheophyta</taxon>
        <taxon>Spermatophyta</taxon>
        <taxon>Magnoliopsida</taxon>
        <taxon>eudicotyledons</taxon>
        <taxon>Gunneridae</taxon>
        <taxon>Pentapetalae</taxon>
        <taxon>asterids</taxon>
        <taxon>lamiids</taxon>
        <taxon>Boraginales</taxon>
        <taxon>Boraginaceae</taxon>
        <taxon>Boraginoideae</taxon>
        <taxon>Lithospermeae</taxon>
        <taxon>Lithospermum</taxon>
    </lineage>
</organism>
<keyword evidence="2" id="KW-1185">Reference proteome</keyword>
<dbReference type="Proteomes" id="UP001454036">
    <property type="component" value="Unassembled WGS sequence"/>
</dbReference>
<evidence type="ECO:0000313" key="1">
    <source>
        <dbReference type="EMBL" id="GAA0161143.1"/>
    </source>
</evidence>
<comment type="caution">
    <text evidence="1">The sequence shown here is derived from an EMBL/GenBank/DDBJ whole genome shotgun (WGS) entry which is preliminary data.</text>
</comment>
<reference evidence="1 2" key="1">
    <citation type="submission" date="2024-01" db="EMBL/GenBank/DDBJ databases">
        <title>The complete chloroplast genome sequence of Lithospermum erythrorhizon: insights into the phylogenetic relationship among Boraginaceae species and the maternal lineages of purple gromwells.</title>
        <authorList>
            <person name="Okada T."/>
            <person name="Watanabe K."/>
        </authorList>
    </citation>
    <scope>NUCLEOTIDE SEQUENCE [LARGE SCALE GENOMIC DNA]</scope>
</reference>